<organism evidence="3 4">
    <name type="scientific">Anaeramoeba flamelloides</name>
    <dbReference type="NCBI Taxonomy" id="1746091"/>
    <lineage>
        <taxon>Eukaryota</taxon>
        <taxon>Metamonada</taxon>
        <taxon>Anaeramoebidae</taxon>
        <taxon>Anaeramoeba</taxon>
    </lineage>
</organism>
<dbReference type="SUPFAM" id="SSF56784">
    <property type="entry name" value="HAD-like"/>
    <property type="match status" value="1"/>
</dbReference>
<gene>
    <name evidence="3" type="ORF">M0812_09995</name>
</gene>
<dbReference type="SMART" id="SM00577">
    <property type="entry name" value="CPDc"/>
    <property type="match status" value="1"/>
</dbReference>
<reference evidence="3" key="1">
    <citation type="submission" date="2022-08" db="EMBL/GenBank/DDBJ databases">
        <title>Novel sulphate-reducing endosymbionts in the free-living metamonad Anaeramoeba.</title>
        <authorList>
            <person name="Jerlstrom-Hultqvist J."/>
            <person name="Cepicka I."/>
            <person name="Gallot-Lavallee L."/>
            <person name="Salas-Leiva D."/>
            <person name="Curtis B.A."/>
            <person name="Zahonova K."/>
            <person name="Pipaliya S."/>
            <person name="Dacks J."/>
            <person name="Roger A.J."/>
        </authorList>
    </citation>
    <scope>NUCLEOTIDE SEQUENCE</scope>
    <source>
        <strain evidence="3">Busselton2</strain>
    </source>
</reference>
<dbReference type="EMBL" id="JANTQA010000023">
    <property type="protein sequence ID" value="KAJ3444144.1"/>
    <property type="molecule type" value="Genomic_DNA"/>
</dbReference>
<dbReference type="InterPro" id="IPR023214">
    <property type="entry name" value="HAD_sf"/>
</dbReference>
<dbReference type="InterPro" id="IPR050365">
    <property type="entry name" value="TIM50"/>
</dbReference>
<accession>A0AAV7ZW62</accession>
<dbReference type="InterPro" id="IPR011948">
    <property type="entry name" value="Dullard_phosphatase"/>
</dbReference>
<sequence length="279" mass="32855">MTNLVYNFIFETTPRKRTHEQTKETELKKAKSRKLLKTKSNLTTETRPNHNKQKEEPQLIQQNSTLDTQDLGTTVLQLKNSPYRNQIHLLPDKSKQDQEKPTLCLDLDQTLIYGSFEPFKDYDFVVPIDGFPDQLVYVKKRPHLEYFLKRCSELFEVVIYTASDHRYASPILDQIDLKNQYIRHRLYRHCCWRIEGLGFLKDLSILNRDISKVTLVDDSPVSFLLNPENGLHISPFVIGFNSLMEFDSEDIELLQVLYLFENQFFSSHQKKVSTQKLHL</sequence>
<evidence type="ECO:0000256" key="1">
    <source>
        <dbReference type="SAM" id="MobiDB-lite"/>
    </source>
</evidence>
<dbReference type="Proteomes" id="UP001146793">
    <property type="component" value="Unassembled WGS sequence"/>
</dbReference>
<dbReference type="CDD" id="cd07521">
    <property type="entry name" value="HAD_FCP1-like"/>
    <property type="match status" value="1"/>
</dbReference>
<dbReference type="InterPro" id="IPR036412">
    <property type="entry name" value="HAD-like_sf"/>
</dbReference>
<dbReference type="NCBIfam" id="TIGR02251">
    <property type="entry name" value="HIF-SF_euk"/>
    <property type="match status" value="1"/>
</dbReference>
<dbReference type="PANTHER" id="PTHR12210">
    <property type="entry name" value="DULLARD PROTEIN PHOSPHATASE"/>
    <property type="match status" value="1"/>
</dbReference>
<dbReference type="InterPro" id="IPR004274">
    <property type="entry name" value="FCP1_dom"/>
</dbReference>
<dbReference type="AlphaFoldDB" id="A0AAV7ZW62"/>
<dbReference type="PROSITE" id="PS50969">
    <property type="entry name" value="FCP1"/>
    <property type="match status" value="1"/>
</dbReference>
<name>A0AAV7ZW62_9EUKA</name>
<evidence type="ECO:0000259" key="2">
    <source>
        <dbReference type="PROSITE" id="PS50969"/>
    </source>
</evidence>
<dbReference type="Pfam" id="PF03031">
    <property type="entry name" value="NIF"/>
    <property type="match status" value="1"/>
</dbReference>
<proteinExistence type="predicted"/>
<comment type="caution">
    <text evidence="3">The sequence shown here is derived from an EMBL/GenBank/DDBJ whole genome shotgun (WGS) entry which is preliminary data.</text>
</comment>
<dbReference type="Gene3D" id="3.40.50.1000">
    <property type="entry name" value="HAD superfamily/HAD-like"/>
    <property type="match status" value="1"/>
</dbReference>
<feature type="compositionally biased region" description="Basic and acidic residues" evidence="1">
    <location>
        <begin position="19"/>
        <end position="29"/>
    </location>
</feature>
<dbReference type="GO" id="GO:0016791">
    <property type="term" value="F:phosphatase activity"/>
    <property type="evidence" value="ECO:0007669"/>
    <property type="project" value="InterPro"/>
</dbReference>
<evidence type="ECO:0000313" key="3">
    <source>
        <dbReference type="EMBL" id="KAJ3444144.1"/>
    </source>
</evidence>
<protein>
    <submittedName>
        <fullName evidence="3">Nuclear lim interactor-interacting factor-related</fullName>
    </submittedName>
</protein>
<evidence type="ECO:0000313" key="4">
    <source>
        <dbReference type="Proteomes" id="UP001146793"/>
    </source>
</evidence>
<feature type="domain" description="FCP1 homology" evidence="2">
    <location>
        <begin position="96"/>
        <end position="263"/>
    </location>
</feature>
<feature type="region of interest" description="Disordered" evidence="1">
    <location>
        <begin position="16"/>
        <end position="64"/>
    </location>
</feature>